<gene>
    <name evidence="11" type="ORF">RJ640_009612</name>
</gene>
<dbReference type="InterPro" id="IPR016140">
    <property type="entry name" value="Bifunc_inhib/LTP/seed_store"/>
</dbReference>
<evidence type="ECO:0000256" key="1">
    <source>
        <dbReference type="ARBA" id="ARBA00004609"/>
    </source>
</evidence>
<proteinExistence type="inferred from homology"/>
<evidence type="ECO:0000259" key="10">
    <source>
        <dbReference type="Pfam" id="PF14368"/>
    </source>
</evidence>
<evidence type="ECO:0000256" key="9">
    <source>
        <dbReference type="SAM" id="SignalP"/>
    </source>
</evidence>
<dbReference type="CDD" id="cd00010">
    <property type="entry name" value="AAI_LTSS"/>
    <property type="match status" value="1"/>
</dbReference>
<evidence type="ECO:0000256" key="3">
    <source>
        <dbReference type="ARBA" id="ARBA00022475"/>
    </source>
</evidence>
<dbReference type="Gene3D" id="1.10.110.10">
    <property type="entry name" value="Plant lipid-transfer and hydrophobic proteins"/>
    <property type="match status" value="1"/>
</dbReference>
<keyword evidence="4" id="KW-0336">GPI-anchor</keyword>
<sequence length="126" mass="13183">MGYTKMAIMLTVIVVVVVAAISVAEGQSMPLCASKLVLCANYMNSTNPPSSCCDSLRDAVTNELPCMCNLYETLGLLESLGTKVTQALHVTAACKIPVDLSACRDDMIGRGVLISGAAVNLLIFGP</sequence>
<comment type="similarity">
    <text evidence="2">Belongs to the plant LTP family.</text>
</comment>
<name>A0AA88UC21_9ASTE</name>
<keyword evidence="5 9" id="KW-0732">Signal</keyword>
<dbReference type="Proteomes" id="UP001187471">
    <property type="component" value="Unassembled WGS sequence"/>
</dbReference>
<evidence type="ECO:0000256" key="4">
    <source>
        <dbReference type="ARBA" id="ARBA00022622"/>
    </source>
</evidence>
<keyword evidence="8" id="KW-0449">Lipoprotein</keyword>
<evidence type="ECO:0000313" key="12">
    <source>
        <dbReference type="Proteomes" id="UP001187471"/>
    </source>
</evidence>
<feature type="chain" id="PRO_5041661140" description="Bifunctional inhibitor/plant lipid transfer protein/seed storage helical domain-containing protein" evidence="9">
    <location>
        <begin position="27"/>
        <end position="126"/>
    </location>
</feature>
<evidence type="ECO:0000256" key="5">
    <source>
        <dbReference type="ARBA" id="ARBA00022729"/>
    </source>
</evidence>
<dbReference type="InterPro" id="IPR036312">
    <property type="entry name" value="Bifun_inhib/LTP/seed_sf"/>
</dbReference>
<organism evidence="11 12">
    <name type="scientific">Escallonia rubra</name>
    <dbReference type="NCBI Taxonomy" id="112253"/>
    <lineage>
        <taxon>Eukaryota</taxon>
        <taxon>Viridiplantae</taxon>
        <taxon>Streptophyta</taxon>
        <taxon>Embryophyta</taxon>
        <taxon>Tracheophyta</taxon>
        <taxon>Spermatophyta</taxon>
        <taxon>Magnoliopsida</taxon>
        <taxon>eudicotyledons</taxon>
        <taxon>Gunneridae</taxon>
        <taxon>Pentapetalae</taxon>
        <taxon>asterids</taxon>
        <taxon>campanulids</taxon>
        <taxon>Escalloniales</taxon>
        <taxon>Escalloniaceae</taxon>
        <taxon>Escallonia</taxon>
    </lineage>
</organism>
<protein>
    <recommendedName>
        <fullName evidence="10">Bifunctional inhibitor/plant lipid transfer protein/seed storage helical domain-containing protein</fullName>
    </recommendedName>
</protein>
<keyword evidence="6" id="KW-1015">Disulfide bond</keyword>
<evidence type="ECO:0000256" key="6">
    <source>
        <dbReference type="ARBA" id="ARBA00023157"/>
    </source>
</evidence>
<keyword evidence="4" id="KW-0472">Membrane</keyword>
<dbReference type="AlphaFoldDB" id="A0AA88UC21"/>
<dbReference type="PANTHER" id="PTHR33044">
    <property type="entry name" value="BIFUNCTIONAL INHIBITOR/LIPID-TRANSFER PROTEIN/SEED STORAGE 2S ALBUMIN SUPERFAMILY PROTEIN-RELATED"/>
    <property type="match status" value="1"/>
</dbReference>
<dbReference type="GO" id="GO:0098552">
    <property type="term" value="C:side of membrane"/>
    <property type="evidence" value="ECO:0007669"/>
    <property type="project" value="UniProtKB-KW"/>
</dbReference>
<evidence type="ECO:0000313" key="11">
    <source>
        <dbReference type="EMBL" id="KAK2979214.1"/>
    </source>
</evidence>
<comment type="caution">
    <text evidence="11">The sequence shown here is derived from an EMBL/GenBank/DDBJ whole genome shotgun (WGS) entry which is preliminary data.</text>
</comment>
<evidence type="ECO:0000256" key="7">
    <source>
        <dbReference type="ARBA" id="ARBA00023180"/>
    </source>
</evidence>
<dbReference type="EMBL" id="JAVXUO010001782">
    <property type="protein sequence ID" value="KAK2979214.1"/>
    <property type="molecule type" value="Genomic_DNA"/>
</dbReference>
<keyword evidence="12" id="KW-1185">Reference proteome</keyword>
<feature type="domain" description="Bifunctional inhibitor/plant lipid transfer protein/seed storage helical" evidence="10">
    <location>
        <begin position="14"/>
        <end position="103"/>
    </location>
</feature>
<dbReference type="SUPFAM" id="SSF47699">
    <property type="entry name" value="Bifunctional inhibitor/lipid-transfer protein/seed storage 2S albumin"/>
    <property type="match status" value="1"/>
</dbReference>
<keyword evidence="7" id="KW-0325">Glycoprotein</keyword>
<evidence type="ECO:0000256" key="2">
    <source>
        <dbReference type="ARBA" id="ARBA00009748"/>
    </source>
</evidence>
<dbReference type="InterPro" id="IPR043325">
    <property type="entry name" value="LTSS"/>
</dbReference>
<comment type="subcellular location">
    <subcellularLocation>
        <location evidence="1">Cell membrane</location>
        <topology evidence="1">Lipid-anchor</topology>
        <topology evidence="1">GPI-anchor</topology>
    </subcellularLocation>
</comment>
<reference evidence="11" key="1">
    <citation type="submission" date="2022-12" db="EMBL/GenBank/DDBJ databases">
        <title>Draft genome assemblies for two species of Escallonia (Escalloniales).</title>
        <authorList>
            <person name="Chanderbali A."/>
            <person name="Dervinis C."/>
            <person name="Anghel I."/>
            <person name="Soltis D."/>
            <person name="Soltis P."/>
            <person name="Zapata F."/>
        </authorList>
    </citation>
    <scope>NUCLEOTIDE SEQUENCE</scope>
    <source>
        <strain evidence="11">UCBG92.1500</strain>
        <tissue evidence="11">Leaf</tissue>
    </source>
</reference>
<feature type="signal peptide" evidence="9">
    <location>
        <begin position="1"/>
        <end position="26"/>
    </location>
</feature>
<dbReference type="Pfam" id="PF14368">
    <property type="entry name" value="LTP_2"/>
    <property type="match status" value="1"/>
</dbReference>
<evidence type="ECO:0000256" key="8">
    <source>
        <dbReference type="ARBA" id="ARBA00023288"/>
    </source>
</evidence>
<keyword evidence="3" id="KW-1003">Cell membrane</keyword>
<dbReference type="GO" id="GO:0005886">
    <property type="term" value="C:plasma membrane"/>
    <property type="evidence" value="ECO:0007669"/>
    <property type="project" value="UniProtKB-SubCell"/>
</dbReference>
<accession>A0AA88UC21</accession>